<dbReference type="EMBL" id="JAOTIF010000013">
    <property type="protein sequence ID" value="MCU7550616.1"/>
    <property type="molecule type" value="Genomic_DNA"/>
</dbReference>
<gene>
    <name evidence="3" type="ORF">OCK74_15970</name>
</gene>
<dbReference type="Gene3D" id="2.160.20.10">
    <property type="entry name" value="Single-stranded right-handed beta-helix, Pectin lyase-like"/>
    <property type="match status" value="2"/>
</dbReference>
<dbReference type="SUPFAM" id="SSF49299">
    <property type="entry name" value="PKD domain"/>
    <property type="match status" value="2"/>
</dbReference>
<dbReference type="InterPro" id="IPR026444">
    <property type="entry name" value="Secre_tail"/>
</dbReference>
<protein>
    <submittedName>
        <fullName evidence="3">Ig-like domain-containing protein</fullName>
    </submittedName>
</protein>
<dbReference type="InterPro" id="IPR022441">
    <property type="entry name" value="Para_beta_helix_rpt-2"/>
</dbReference>
<dbReference type="SMART" id="SM00710">
    <property type="entry name" value="PbH1"/>
    <property type="match status" value="7"/>
</dbReference>
<keyword evidence="1" id="KW-0732">Signal</keyword>
<evidence type="ECO:0000259" key="2">
    <source>
        <dbReference type="SMART" id="SM00089"/>
    </source>
</evidence>
<proteinExistence type="predicted"/>
<dbReference type="AlphaFoldDB" id="A0A9X2XWM9"/>
<accession>A0A9X2XWM9</accession>
<dbReference type="Pfam" id="PF17957">
    <property type="entry name" value="Big_7"/>
    <property type="match status" value="2"/>
</dbReference>
<evidence type="ECO:0000313" key="4">
    <source>
        <dbReference type="Proteomes" id="UP001155483"/>
    </source>
</evidence>
<dbReference type="InterPro" id="IPR006626">
    <property type="entry name" value="PbH1"/>
</dbReference>
<dbReference type="InterPro" id="IPR039448">
    <property type="entry name" value="Beta_helix"/>
</dbReference>
<dbReference type="Pfam" id="PF13229">
    <property type="entry name" value="Beta_helix"/>
    <property type="match status" value="1"/>
</dbReference>
<dbReference type="InterPro" id="IPR013783">
    <property type="entry name" value="Ig-like_fold"/>
</dbReference>
<keyword evidence="4" id="KW-1185">Reference proteome</keyword>
<dbReference type="Gene3D" id="2.60.40.10">
    <property type="entry name" value="Immunoglobulins"/>
    <property type="match status" value="2"/>
</dbReference>
<dbReference type="SMART" id="SM00089">
    <property type="entry name" value="PKD"/>
    <property type="match status" value="2"/>
</dbReference>
<reference evidence="3" key="2">
    <citation type="submission" date="2023-04" db="EMBL/GenBank/DDBJ databases">
        <title>Paracnuella aquatica gen. nov., sp. nov., a member of the family Chitinophagaceae isolated from a hot spring.</title>
        <authorList>
            <person name="Wang C."/>
        </authorList>
    </citation>
    <scope>NUCLEOTIDE SEQUENCE</scope>
    <source>
        <strain evidence="3">LB-8</strain>
    </source>
</reference>
<name>A0A9X2XWM9_9BACT</name>
<feature type="domain" description="PKD/Chitinase" evidence="2">
    <location>
        <begin position="780"/>
        <end position="862"/>
    </location>
</feature>
<dbReference type="InterPro" id="IPR012334">
    <property type="entry name" value="Pectin_lyas_fold"/>
</dbReference>
<dbReference type="Pfam" id="PF18962">
    <property type="entry name" value="Por_Secre_tail"/>
    <property type="match status" value="1"/>
</dbReference>
<dbReference type="PANTHER" id="PTHR36453">
    <property type="entry name" value="SECRETED PROTEIN-RELATED"/>
    <property type="match status" value="1"/>
</dbReference>
<evidence type="ECO:0000256" key="1">
    <source>
        <dbReference type="SAM" id="SignalP"/>
    </source>
</evidence>
<reference evidence="3" key="1">
    <citation type="submission" date="2022-09" db="EMBL/GenBank/DDBJ databases">
        <authorList>
            <person name="Yuan C."/>
            <person name="Ke Z."/>
        </authorList>
    </citation>
    <scope>NUCLEOTIDE SEQUENCE</scope>
    <source>
        <strain evidence="3">LB-8</strain>
    </source>
</reference>
<dbReference type="InterPro" id="IPR035986">
    <property type="entry name" value="PKD_dom_sf"/>
</dbReference>
<organism evidence="3 4">
    <name type="scientific">Paraflavisolibacter caeni</name>
    <dbReference type="NCBI Taxonomy" id="2982496"/>
    <lineage>
        <taxon>Bacteria</taxon>
        <taxon>Pseudomonadati</taxon>
        <taxon>Bacteroidota</taxon>
        <taxon>Chitinophagia</taxon>
        <taxon>Chitinophagales</taxon>
        <taxon>Chitinophagaceae</taxon>
        <taxon>Paraflavisolibacter</taxon>
    </lineage>
</organism>
<dbReference type="PANTHER" id="PTHR36453:SF1">
    <property type="entry name" value="RIGHT HANDED BETA HELIX DOMAIN-CONTAINING PROTEIN"/>
    <property type="match status" value="1"/>
</dbReference>
<dbReference type="RefSeq" id="WP_279298056.1">
    <property type="nucleotide sequence ID" value="NZ_JAOTIF010000013.1"/>
</dbReference>
<evidence type="ECO:0000313" key="3">
    <source>
        <dbReference type="EMBL" id="MCU7550616.1"/>
    </source>
</evidence>
<feature type="chain" id="PRO_5040935029" evidence="1">
    <location>
        <begin position="21"/>
        <end position="964"/>
    </location>
</feature>
<feature type="signal peptide" evidence="1">
    <location>
        <begin position="1"/>
        <end position="20"/>
    </location>
</feature>
<sequence>MKSLLLWALFVCLCSSYVHATTYYFSTSGNDSYSSTQATNPSTPWKSINKLNAIFSTLQPGDAVLFKRGDTFYGTIKPNKSGTASAPITIGAYGSGNNPVITGLVPLTNWTSIGSGRYESTDASLGASVAMVTMNGAAQEIGRYPNSDASNKGYLNFESHGTNSITDNELPSSPNWAGAEVVIRSAHWILDRLSITAHSGHTLSYSPAASYTLKDGYGYFIQNDVRTLDKQGEWAYKASTKKLTVHFGSSTPSSFQVKASVLTNVIYISGYNYITLNNLTFEGANDDALYIKSSTGTQVLNCNILNSGNNGIEATSTTKLQILNSTINYSNNSGIFQTGGNSYTTIRSNTIKNSGIFAGMGQNGANNSMGIRDNGNNSLIEYNTIDNSGYCAVRFTGNYTTIKNNFITNFAFVKDDAAGIYTGSPDKVERYGRKLIGNIILNGIGAKEGTTDKTSLQVSGIYMDNYTAGVDITDNTVSNCGKVGIYVHNAYKLNIRNNTSFDNNSGQLQFTFDNIGSRITQVNMKDNIFVSKTTTQTVAYFYTYLGTSDINTFGTLDSNYYARPIDDNSTIRTATGLYTSSQVLTTRTLSGWQSAYVHDDRSSKSPKTLSSTVDPNSYLRLEYNASNTSKTVALDGTYIDMKNKTYSGSITLAPYASAVLLKTSSTITNPPAPNQAPSVSLTSPTANATYSAPASVRLTATATDTDGSISKVEFYNGSTLLQTVSATPYDWTWTSVAAGTYTITAKAYDNSGNVTTSAPITITVNSSQVSNLAPTVSLTSPTANATYSAPASVRLTATAADADGSISKVEFYKGSTLIQTETGAPYDWTWTNVAAGTYTITAKAYDNSGKVTVSAPVTITVKKGGNLGMAMPTENNMTMSASASLRLYPNPASSTIYVDLNGLTNNQPAKLTIYNMAGSMVKSMPVTLSGNNIKVDISTLVPGTYLLSVAGEGINSTQKFQKVD</sequence>
<dbReference type="InterPro" id="IPR011050">
    <property type="entry name" value="Pectin_lyase_fold/virulence"/>
</dbReference>
<feature type="domain" description="PKD/Chitinase" evidence="2">
    <location>
        <begin position="683"/>
        <end position="767"/>
    </location>
</feature>
<dbReference type="NCBIfam" id="TIGR03804">
    <property type="entry name" value="para_beta_helix"/>
    <property type="match status" value="1"/>
</dbReference>
<dbReference type="NCBIfam" id="TIGR04183">
    <property type="entry name" value="Por_Secre_tail"/>
    <property type="match status" value="1"/>
</dbReference>
<comment type="caution">
    <text evidence="3">The sequence shown here is derived from an EMBL/GenBank/DDBJ whole genome shotgun (WGS) entry which is preliminary data.</text>
</comment>
<dbReference type="InterPro" id="IPR022409">
    <property type="entry name" value="PKD/Chitinase_dom"/>
</dbReference>
<dbReference type="Proteomes" id="UP001155483">
    <property type="component" value="Unassembled WGS sequence"/>
</dbReference>
<dbReference type="SUPFAM" id="SSF51126">
    <property type="entry name" value="Pectin lyase-like"/>
    <property type="match status" value="1"/>
</dbReference>